<gene>
    <name evidence="1" type="ORF">J121_1933</name>
</gene>
<keyword evidence="1" id="KW-0378">Hydrolase</keyword>
<reference evidence="1" key="1">
    <citation type="submission" date="2015-02" db="EMBL/GenBank/DDBJ databases">
        <authorList>
            <person name="Chooi Y.-H."/>
        </authorList>
    </citation>
    <scope>NUCLEOTIDE SEQUENCE [LARGE SCALE GENOMIC DNA]</scope>
    <source>
        <strain evidence="1">LAMA 915</strain>
    </source>
</reference>
<evidence type="ECO:0000313" key="2">
    <source>
        <dbReference type="Proteomes" id="UP000037446"/>
    </source>
</evidence>
<sequence>MGSPLRVYVRIRAKMGPGFGRRQAGYGDTEVTARNHR</sequence>
<name>A0A0L1KGZ5_9SPHN</name>
<dbReference type="STRING" id="1306953.J121_1933"/>
<evidence type="ECO:0000313" key="1">
    <source>
        <dbReference type="EMBL" id="KNH03345.1"/>
    </source>
</evidence>
<accession>A0A0L1KGZ5</accession>
<dbReference type="EMBL" id="JYNE01000013">
    <property type="protein sequence ID" value="KNH03345.1"/>
    <property type="molecule type" value="Genomic_DNA"/>
</dbReference>
<dbReference type="EC" id="3.1.26.5" evidence="1"/>
<comment type="caution">
    <text evidence="1">The sequence shown here is derived from an EMBL/GenBank/DDBJ whole genome shotgun (WGS) entry which is preliminary data.</text>
</comment>
<dbReference type="Proteomes" id="UP000037446">
    <property type="component" value="Unassembled WGS sequence"/>
</dbReference>
<proteinExistence type="predicted"/>
<dbReference type="AlphaFoldDB" id="A0A0L1KGZ5"/>
<organism evidence="1 2">
    <name type="scientific">Qipengyuania citrea LAMA 915</name>
    <dbReference type="NCBI Taxonomy" id="1306953"/>
    <lineage>
        <taxon>Bacteria</taxon>
        <taxon>Pseudomonadati</taxon>
        <taxon>Pseudomonadota</taxon>
        <taxon>Alphaproteobacteria</taxon>
        <taxon>Sphingomonadales</taxon>
        <taxon>Erythrobacteraceae</taxon>
        <taxon>Qipengyuania</taxon>
    </lineage>
</organism>
<dbReference type="GO" id="GO:0004526">
    <property type="term" value="F:ribonuclease P activity"/>
    <property type="evidence" value="ECO:0007669"/>
    <property type="project" value="UniProtKB-EC"/>
</dbReference>
<protein>
    <submittedName>
        <fullName evidence="1">Ribonuclease P protein component</fullName>
        <ecNumber evidence="1">3.1.26.5</ecNumber>
    </submittedName>
</protein>